<reference evidence="9 10" key="1">
    <citation type="submission" date="2020-04" db="EMBL/GenBank/DDBJ databases">
        <title>Genomic insights into acetone-butanol-ethanol (ABE) fermentation by sequencing solventogenic clostridia strains.</title>
        <authorList>
            <person name="Brown S."/>
        </authorList>
    </citation>
    <scope>NUCLEOTIDE SEQUENCE [LARGE SCALE GENOMIC DNA]</scope>
    <source>
        <strain evidence="9 10">DJ011</strain>
    </source>
</reference>
<dbReference type="InterPro" id="IPR035906">
    <property type="entry name" value="MetI-like_sf"/>
</dbReference>
<evidence type="ECO:0000256" key="3">
    <source>
        <dbReference type="ARBA" id="ARBA00022475"/>
    </source>
</evidence>
<keyword evidence="3" id="KW-1003">Cell membrane</keyword>
<evidence type="ECO:0000256" key="2">
    <source>
        <dbReference type="ARBA" id="ARBA00022448"/>
    </source>
</evidence>
<feature type="domain" description="ABC transmembrane type-1" evidence="8">
    <location>
        <begin position="67"/>
        <end position="257"/>
    </location>
</feature>
<dbReference type="PROSITE" id="PS50928">
    <property type="entry name" value="ABC_TM1"/>
    <property type="match status" value="1"/>
</dbReference>
<dbReference type="InterPro" id="IPR000515">
    <property type="entry name" value="MetI-like"/>
</dbReference>
<dbReference type="GO" id="GO:0005886">
    <property type="term" value="C:plasma membrane"/>
    <property type="evidence" value="ECO:0007669"/>
    <property type="project" value="UniProtKB-SubCell"/>
</dbReference>
<dbReference type="Proteomes" id="UP000563151">
    <property type="component" value="Unassembled WGS sequence"/>
</dbReference>
<feature type="transmembrane region" description="Helical" evidence="7">
    <location>
        <begin position="102"/>
        <end position="126"/>
    </location>
</feature>
<keyword evidence="10" id="KW-1185">Reference proteome</keyword>
<gene>
    <name evidence="9" type="ORF">HGG79_18285</name>
</gene>
<proteinExistence type="inferred from homology"/>
<name>A0A923J353_CLOTT</name>
<sequence>MSVRKKFILLSIVFIIVIGIFAYFNYFVSDKTISVHLELKNLEPCKEHFFGTDWLGRDMFVRTIKGMNISMKVGIITAFCSTAVSLIMGLLASAFGKAADEFILWMIDLFLGIPQLLVCVLISVCVGGGMKGVIVGVAATHWPNLAKVIRMEVMKIRESDYIVFSRQGGKNKMWIAIQHFIPHIIPKLVVGVIVMFPHAILHEASITFLGFGLSPQIPAIGIILSEATKYLSSRLWWLAVCPGIVLLIVVKLFDSLGTKLSMILDCHSAQM</sequence>
<dbReference type="SUPFAM" id="SSF161098">
    <property type="entry name" value="MetI-like"/>
    <property type="match status" value="1"/>
</dbReference>
<accession>A0A923J353</accession>
<evidence type="ECO:0000256" key="1">
    <source>
        <dbReference type="ARBA" id="ARBA00004651"/>
    </source>
</evidence>
<dbReference type="Pfam" id="PF00528">
    <property type="entry name" value="BPD_transp_1"/>
    <property type="match status" value="1"/>
</dbReference>
<evidence type="ECO:0000256" key="6">
    <source>
        <dbReference type="ARBA" id="ARBA00023136"/>
    </source>
</evidence>
<feature type="transmembrane region" description="Helical" evidence="7">
    <location>
        <begin position="180"/>
        <end position="200"/>
    </location>
</feature>
<protein>
    <submittedName>
        <fullName evidence="9">ABC transporter permease</fullName>
    </submittedName>
</protein>
<keyword evidence="5 7" id="KW-1133">Transmembrane helix</keyword>
<evidence type="ECO:0000256" key="4">
    <source>
        <dbReference type="ARBA" id="ARBA00022692"/>
    </source>
</evidence>
<organism evidence="9 10">
    <name type="scientific">Clostridium tetanomorphum</name>
    <dbReference type="NCBI Taxonomy" id="1553"/>
    <lineage>
        <taxon>Bacteria</taxon>
        <taxon>Bacillati</taxon>
        <taxon>Bacillota</taxon>
        <taxon>Clostridia</taxon>
        <taxon>Eubacteriales</taxon>
        <taxon>Clostridiaceae</taxon>
        <taxon>Clostridium</taxon>
    </lineage>
</organism>
<dbReference type="PANTHER" id="PTHR43386:SF23">
    <property type="entry name" value="ABC TRANSPORTER"/>
    <property type="match status" value="1"/>
</dbReference>
<dbReference type="InterPro" id="IPR050366">
    <property type="entry name" value="BP-dependent_transpt_permease"/>
</dbReference>
<evidence type="ECO:0000259" key="8">
    <source>
        <dbReference type="PROSITE" id="PS50928"/>
    </source>
</evidence>
<dbReference type="RefSeq" id="WP_173680280.1">
    <property type="nucleotide sequence ID" value="NZ_JAAZWO010000034.1"/>
</dbReference>
<dbReference type="EMBL" id="JAAZWO010000034">
    <property type="protein sequence ID" value="MBC2399698.1"/>
    <property type="molecule type" value="Genomic_DNA"/>
</dbReference>
<dbReference type="GO" id="GO:0055085">
    <property type="term" value="P:transmembrane transport"/>
    <property type="evidence" value="ECO:0007669"/>
    <property type="project" value="InterPro"/>
</dbReference>
<keyword evidence="4 7" id="KW-0812">Transmembrane</keyword>
<comment type="subcellular location">
    <subcellularLocation>
        <location evidence="1 7">Cell membrane</location>
        <topology evidence="1 7">Multi-pass membrane protein</topology>
    </subcellularLocation>
</comment>
<evidence type="ECO:0000313" key="9">
    <source>
        <dbReference type="EMBL" id="MBC2399698.1"/>
    </source>
</evidence>
<feature type="transmembrane region" description="Helical" evidence="7">
    <location>
        <begin position="206"/>
        <end position="224"/>
    </location>
</feature>
<keyword evidence="2 7" id="KW-0813">Transport</keyword>
<evidence type="ECO:0000313" key="10">
    <source>
        <dbReference type="Proteomes" id="UP000563151"/>
    </source>
</evidence>
<evidence type="ECO:0000256" key="5">
    <source>
        <dbReference type="ARBA" id="ARBA00022989"/>
    </source>
</evidence>
<feature type="transmembrane region" description="Helical" evidence="7">
    <location>
        <begin position="6"/>
        <end position="28"/>
    </location>
</feature>
<feature type="transmembrane region" description="Helical" evidence="7">
    <location>
        <begin position="73"/>
        <end position="96"/>
    </location>
</feature>
<comment type="caution">
    <text evidence="9">The sequence shown here is derived from an EMBL/GenBank/DDBJ whole genome shotgun (WGS) entry which is preliminary data.</text>
</comment>
<feature type="transmembrane region" description="Helical" evidence="7">
    <location>
        <begin position="236"/>
        <end position="253"/>
    </location>
</feature>
<dbReference type="Gene3D" id="1.10.3720.10">
    <property type="entry name" value="MetI-like"/>
    <property type="match status" value="1"/>
</dbReference>
<evidence type="ECO:0000256" key="7">
    <source>
        <dbReference type="RuleBase" id="RU363032"/>
    </source>
</evidence>
<dbReference type="PANTHER" id="PTHR43386">
    <property type="entry name" value="OLIGOPEPTIDE TRANSPORT SYSTEM PERMEASE PROTEIN APPC"/>
    <property type="match status" value="1"/>
</dbReference>
<keyword evidence="6 7" id="KW-0472">Membrane</keyword>
<comment type="similarity">
    <text evidence="7">Belongs to the binding-protein-dependent transport system permease family.</text>
</comment>
<dbReference type="AlphaFoldDB" id="A0A923J353"/>